<dbReference type="Proteomes" id="UP000007110">
    <property type="component" value="Unassembled WGS sequence"/>
</dbReference>
<protein>
    <recommendedName>
        <fullName evidence="11">TGF-beta family profile domain-containing protein</fullName>
    </recommendedName>
</protein>
<evidence type="ECO:0000259" key="11">
    <source>
        <dbReference type="PROSITE" id="PS51362"/>
    </source>
</evidence>
<dbReference type="InterPro" id="IPR001839">
    <property type="entry name" value="TGF-b_C"/>
</dbReference>
<evidence type="ECO:0000256" key="5">
    <source>
        <dbReference type="ARBA" id="ARBA00023030"/>
    </source>
</evidence>
<evidence type="ECO:0000313" key="12">
    <source>
        <dbReference type="EnsemblMetazoa" id="XP_030854149"/>
    </source>
</evidence>
<keyword evidence="7" id="KW-0325">Glycoprotein</keyword>
<dbReference type="GO" id="GO:0005576">
    <property type="term" value="C:extracellular region"/>
    <property type="evidence" value="ECO:0007669"/>
    <property type="project" value="UniProtKB-SubCell"/>
</dbReference>
<feature type="chain" id="PRO_5029709193" description="TGF-beta family profile domain-containing protein" evidence="10">
    <location>
        <begin position="20"/>
        <end position="395"/>
    </location>
</feature>
<dbReference type="SMART" id="SM00204">
    <property type="entry name" value="TGFB"/>
    <property type="match status" value="1"/>
</dbReference>
<keyword evidence="5 8" id="KW-0339">Growth factor</keyword>
<evidence type="ECO:0000256" key="3">
    <source>
        <dbReference type="ARBA" id="ARBA00022525"/>
    </source>
</evidence>
<organism evidence="12 13">
    <name type="scientific">Strongylocentrotus purpuratus</name>
    <name type="common">Purple sea urchin</name>
    <dbReference type="NCBI Taxonomy" id="7668"/>
    <lineage>
        <taxon>Eukaryota</taxon>
        <taxon>Metazoa</taxon>
        <taxon>Echinodermata</taxon>
        <taxon>Eleutherozoa</taxon>
        <taxon>Echinozoa</taxon>
        <taxon>Echinoidea</taxon>
        <taxon>Euechinoidea</taxon>
        <taxon>Echinacea</taxon>
        <taxon>Camarodonta</taxon>
        <taxon>Echinidea</taxon>
        <taxon>Strongylocentrotidae</taxon>
        <taxon>Strongylocentrotus</taxon>
    </lineage>
</organism>
<dbReference type="CDD" id="cd19387">
    <property type="entry name" value="TGF_beta_univin"/>
    <property type="match status" value="1"/>
</dbReference>
<keyword evidence="4 10" id="KW-0732">Signal</keyword>
<comment type="similarity">
    <text evidence="2 8">Belongs to the TGF-beta family.</text>
</comment>
<dbReference type="PANTHER" id="PTHR11848:SF263">
    <property type="entry name" value="PROTEIN DECAPENTAPLEGIC"/>
    <property type="match status" value="1"/>
</dbReference>
<evidence type="ECO:0000256" key="6">
    <source>
        <dbReference type="ARBA" id="ARBA00023157"/>
    </source>
</evidence>
<dbReference type="GeneID" id="373488"/>
<dbReference type="OMA" id="APKVCCA"/>
<dbReference type="Gene3D" id="2.10.90.10">
    <property type="entry name" value="Cystine-knot cytokines"/>
    <property type="match status" value="1"/>
</dbReference>
<keyword evidence="3" id="KW-0964">Secreted</keyword>
<name>A0A7M7T4Y2_STRPU</name>
<accession>A0A7M7T4Y2</accession>
<feature type="region of interest" description="Disordered" evidence="9">
    <location>
        <begin position="69"/>
        <end position="97"/>
    </location>
</feature>
<dbReference type="Gene3D" id="2.60.120.970">
    <property type="match status" value="1"/>
</dbReference>
<dbReference type="OrthoDB" id="5987191at2759"/>
<evidence type="ECO:0000256" key="9">
    <source>
        <dbReference type="SAM" id="MobiDB-lite"/>
    </source>
</evidence>
<feature type="domain" description="TGF-beta family profile" evidence="11">
    <location>
        <begin position="269"/>
        <end position="395"/>
    </location>
</feature>
<reference evidence="12" key="2">
    <citation type="submission" date="2021-01" db="UniProtKB">
        <authorList>
            <consortium name="EnsemblMetazoa"/>
        </authorList>
    </citation>
    <scope>IDENTIFICATION</scope>
</reference>
<evidence type="ECO:0000256" key="1">
    <source>
        <dbReference type="ARBA" id="ARBA00004613"/>
    </source>
</evidence>
<comment type="subcellular location">
    <subcellularLocation>
        <location evidence="1">Secreted</location>
    </subcellularLocation>
</comment>
<feature type="signal peptide" evidence="10">
    <location>
        <begin position="1"/>
        <end position="19"/>
    </location>
</feature>
<dbReference type="InterPro" id="IPR015615">
    <property type="entry name" value="TGF-beta-rel"/>
</dbReference>
<dbReference type="GO" id="GO:0008083">
    <property type="term" value="F:growth factor activity"/>
    <property type="evidence" value="ECO:0007669"/>
    <property type="project" value="UniProtKB-KW"/>
</dbReference>
<dbReference type="AlphaFoldDB" id="A0A7M7T4Y2"/>
<evidence type="ECO:0000256" key="4">
    <source>
        <dbReference type="ARBA" id="ARBA00022729"/>
    </source>
</evidence>
<evidence type="ECO:0000256" key="2">
    <source>
        <dbReference type="ARBA" id="ARBA00006656"/>
    </source>
</evidence>
<evidence type="ECO:0000256" key="8">
    <source>
        <dbReference type="RuleBase" id="RU000354"/>
    </source>
</evidence>
<dbReference type="PROSITE" id="PS51362">
    <property type="entry name" value="TGF_BETA_2"/>
    <property type="match status" value="1"/>
</dbReference>
<dbReference type="InterPro" id="IPR029034">
    <property type="entry name" value="Cystine-knot_cytokine"/>
</dbReference>
<keyword evidence="13" id="KW-1185">Reference proteome</keyword>
<dbReference type="InterPro" id="IPR001111">
    <property type="entry name" value="TGF-b_propeptide"/>
</dbReference>
<proteinExistence type="inferred from homology"/>
<dbReference type="PROSITE" id="PS00250">
    <property type="entry name" value="TGF_BETA_1"/>
    <property type="match status" value="1"/>
</dbReference>
<dbReference type="FunFam" id="2.10.90.10:FF:000001">
    <property type="entry name" value="Bone morphogenetic protein 4"/>
    <property type="match status" value="1"/>
</dbReference>
<dbReference type="Pfam" id="PF00019">
    <property type="entry name" value="TGF_beta"/>
    <property type="match status" value="1"/>
</dbReference>
<reference evidence="13" key="1">
    <citation type="submission" date="2015-02" db="EMBL/GenBank/DDBJ databases">
        <title>Genome sequencing for Strongylocentrotus purpuratus.</title>
        <authorList>
            <person name="Murali S."/>
            <person name="Liu Y."/>
            <person name="Vee V."/>
            <person name="English A."/>
            <person name="Wang M."/>
            <person name="Skinner E."/>
            <person name="Han Y."/>
            <person name="Muzny D.M."/>
            <person name="Worley K.C."/>
            <person name="Gibbs R.A."/>
        </authorList>
    </citation>
    <scope>NUCLEOTIDE SEQUENCE</scope>
</reference>
<dbReference type="SUPFAM" id="SSF57501">
    <property type="entry name" value="Cystine-knot cytokines"/>
    <property type="match status" value="1"/>
</dbReference>
<keyword evidence="6" id="KW-1015">Disulfide bond</keyword>
<evidence type="ECO:0000256" key="10">
    <source>
        <dbReference type="SAM" id="SignalP"/>
    </source>
</evidence>
<dbReference type="PANTHER" id="PTHR11848">
    <property type="entry name" value="TGF-BETA FAMILY"/>
    <property type="match status" value="1"/>
</dbReference>
<evidence type="ECO:0000313" key="13">
    <source>
        <dbReference type="Proteomes" id="UP000007110"/>
    </source>
</evidence>
<evidence type="ECO:0000256" key="7">
    <source>
        <dbReference type="ARBA" id="ARBA00023180"/>
    </source>
</evidence>
<sequence length="395" mass="43800">MDVSKVLILTLIWLLTADSAPPDYVTLTRKMESKILRVMGLSERPRPKPNATAPQYMWDLYRQQMAATEGAAASRGGETEIGKEEEEDGRPCSETKLSSNIIRSVSNTGGDLRASNSTSLQQILLFDVASIPHAETIEAADLRLEIPALPSATDVPSLAVRIYQLESRTRLNSIVSLKDKRLRLLDVVLADLSQGYAGTIDIVSTVNSWRSKKTSNHGLLLHVELMSTSGNNRRGSQVIKELGAISKKCTANLIVTSSEYRQCSKRNRRNKRQAESEAPADISSFPTASLTNLCQRHRLFVSFRDVGWENWIIAPMGYQAYYCDGECPFPLGERLNGTNHAIIQTLVNSIDNRAVPKVCCAPTKLSGISMLYFDNNENVVLRQYEDMVVEACGCR</sequence>
<dbReference type="RefSeq" id="XP_030854149.1">
    <property type="nucleotide sequence ID" value="XM_030998289.1"/>
</dbReference>
<dbReference type="InterPro" id="IPR017948">
    <property type="entry name" value="TGFb_CS"/>
</dbReference>
<dbReference type="Pfam" id="PF00688">
    <property type="entry name" value="TGFb_propeptide"/>
    <property type="match status" value="1"/>
</dbReference>
<dbReference type="EnsemblMetazoa" id="XM_030998289">
    <property type="protein sequence ID" value="XP_030854149"/>
    <property type="gene ID" value="LOC373488"/>
</dbReference>